<dbReference type="Gene3D" id="3.20.20.450">
    <property type="entry name" value="EAL domain"/>
    <property type="match status" value="1"/>
</dbReference>
<evidence type="ECO:0000313" key="2">
    <source>
        <dbReference type="EMBL" id="KKN95479.1"/>
    </source>
</evidence>
<proteinExistence type="predicted"/>
<evidence type="ECO:0000259" key="1">
    <source>
        <dbReference type="PROSITE" id="PS50883"/>
    </source>
</evidence>
<reference evidence="2" key="1">
    <citation type="journal article" date="2015" name="Nature">
        <title>Complex archaea that bridge the gap between prokaryotes and eukaryotes.</title>
        <authorList>
            <person name="Spang A."/>
            <person name="Saw J.H."/>
            <person name="Jorgensen S.L."/>
            <person name="Zaremba-Niedzwiedzka K."/>
            <person name="Martijn J."/>
            <person name="Lind A.E."/>
            <person name="van Eijk R."/>
            <person name="Schleper C."/>
            <person name="Guy L."/>
            <person name="Ettema T.J."/>
        </authorList>
    </citation>
    <scope>NUCLEOTIDE SEQUENCE</scope>
</reference>
<comment type="caution">
    <text evidence="2">The sequence shown here is derived from an EMBL/GenBank/DDBJ whole genome shotgun (WGS) entry which is preliminary data.</text>
</comment>
<accession>A0A0F9UUR9</accession>
<feature type="domain" description="EAL" evidence="1">
    <location>
        <begin position="11"/>
        <end position="256"/>
    </location>
</feature>
<dbReference type="EMBL" id="LAZR01000070">
    <property type="protein sequence ID" value="KKN95479.1"/>
    <property type="molecule type" value="Genomic_DNA"/>
</dbReference>
<dbReference type="Pfam" id="PF00563">
    <property type="entry name" value="EAL"/>
    <property type="match status" value="1"/>
</dbReference>
<gene>
    <name evidence="2" type="ORF">LCGC14_0177240</name>
</gene>
<dbReference type="SUPFAM" id="SSF141868">
    <property type="entry name" value="EAL domain-like"/>
    <property type="match status" value="1"/>
</dbReference>
<dbReference type="PROSITE" id="PS50883">
    <property type="entry name" value="EAL"/>
    <property type="match status" value="1"/>
</dbReference>
<organism evidence="2">
    <name type="scientific">marine sediment metagenome</name>
    <dbReference type="NCBI Taxonomy" id="412755"/>
    <lineage>
        <taxon>unclassified sequences</taxon>
        <taxon>metagenomes</taxon>
        <taxon>ecological metagenomes</taxon>
    </lineage>
</organism>
<dbReference type="CDD" id="cd01948">
    <property type="entry name" value="EAL"/>
    <property type="match status" value="1"/>
</dbReference>
<sequence length="256" mass="29026">MMAEKSTSCDRPGCSRCADKKDLDFDFTMAFQPIVNCRDQRVFGYEALVRGKNNESAYSIISRINDDNRYAFDQQCRVTAIALAAKLGIDSILSINFLPNAIYKPELCIRTTFEAAKQYGFPTERIMFEFTEVEKIEDSNHIKKVVEHYQALGFKTATDDFGAGYSGLNLLADFQTDIVKLDMGLIRNIHTDKARQVIVRHCVNMLKDLNITPLAEGIETHEEYFWLLDAGVELMQGYLLAKPGFECLPEVNFISS</sequence>
<dbReference type="PANTHER" id="PTHR33121:SF15">
    <property type="entry name" value="BLUE LIGHT- AND TEMPERATURE-REGULATED ANTIREPRESSOR BLUF"/>
    <property type="match status" value="1"/>
</dbReference>
<dbReference type="PANTHER" id="PTHR33121">
    <property type="entry name" value="CYCLIC DI-GMP PHOSPHODIESTERASE PDEF"/>
    <property type="match status" value="1"/>
</dbReference>
<dbReference type="InterPro" id="IPR001633">
    <property type="entry name" value="EAL_dom"/>
</dbReference>
<dbReference type="AlphaFoldDB" id="A0A0F9UUR9"/>
<dbReference type="GO" id="GO:0071111">
    <property type="term" value="F:cyclic-guanylate-specific phosphodiesterase activity"/>
    <property type="evidence" value="ECO:0007669"/>
    <property type="project" value="InterPro"/>
</dbReference>
<dbReference type="SMART" id="SM00052">
    <property type="entry name" value="EAL"/>
    <property type="match status" value="1"/>
</dbReference>
<dbReference type="InterPro" id="IPR035919">
    <property type="entry name" value="EAL_sf"/>
</dbReference>
<protein>
    <recommendedName>
        <fullName evidence="1">EAL domain-containing protein</fullName>
    </recommendedName>
</protein>
<dbReference type="InterPro" id="IPR050706">
    <property type="entry name" value="Cyclic-di-GMP_PDE-like"/>
</dbReference>
<name>A0A0F9UUR9_9ZZZZ</name>